<accession>A0A3L8DPU9</accession>
<evidence type="ECO:0000313" key="9">
    <source>
        <dbReference type="Proteomes" id="UP000279307"/>
    </source>
</evidence>
<dbReference type="GO" id="GO:0032367">
    <property type="term" value="P:intracellular cholesterol transport"/>
    <property type="evidence" value="ECO:0007669"/>
    <property type="project" value="InterPro"/>
</dbReference>
<name>A0A3L8DPU9_OOCBI</name>
<keyword evidence="3" id="KW-0964">Secreted</keyword>
<comment type="subcellular location">
    <subcellularLocation>
        <location evidence="1">Secreted</location>
    </subcellularLocation>
</comment>
<dbReference type="SMART" id="SM00737">
    <property type="entry name" value="ML"/>
    <property type="match status" value="1"/>
</dbReference>
<keyword evidence="5" id="KW-1015">Disulfide bond</keyword>
<dbReference type="InterPro" id="IPR003172">
    <property type="entry name" value="ML_dom"/>
</dbReference>
<evidence type="ECO:0000256" key="3">
    <source>
        <dbReference type="ARBA" id="ARBA00022525"/>
    </source>
</evidence>
<comment type="similarity">
    <text evidence="2">Belongs to the NPC2 family.</text>
</comment>
<reference evidence="8 9" key="1">
    <citation type="journal article" date="2018" name="Genome Res.">
        <title>The genomic architecture and molecular evolution of ant odorant receptors.</title>
        <authorList>
            <person name="McKenzie S.K."/>
            <person name="Kronauer D.J.C."/>
        </authorList>
    </citation>
    <scope>NUCLEOTIDE SEQUENCE [LARGE SCALE GENOMIC DNA]</scope>
    <source>
        <strain evidence="8">Clonal line C1</strain>
    </source>
</reference>
<evidence type="ECO:0000313" key="8">
    <source>
        <dbReference type="EMBL" id="RLU22427.1"/>
    </source>
</evidence>
<dbReference type="InterPro" id="IPR014756">
    <property type="entry name" value="Ig_E-set"/>
</dbReference>
<proteinExistence type="inferred from homology"/>
<keyword evidence="6" id="KW-1133">Transmembrane helix</keyword>
<organism evidence="8 9">
    <name type="scientific">Ooceraea biroi</name>
    <name type="common">Clonal raider ant</name>
    <name type="synonym">Cerapachys biroi</name>
    <dbReference type="NCBI Taxonomy" id="2015173"/>
    <lineage>
        <taxon>Eukaryota</taxon>
        <taxon>Metazoa</taxon>
        <taxon>Ecdysozoa</taxon>
        <taxon>Arthropoda</taxon>
        <taxon>Hexapoda</taxon>
        <taxon>Insecta</taxon>
        <taxon>Pterygota</taxon>
        <taxon>Neoptera</taxon>
        <taxon>Endopterygota</taxon>
        <taxon>Hymenoptera</taxon>
        <taxon>Apocrita</taxon>
        <taxon>Aculeata</taxon>
        <taxon>Formicoidea</taxon>
        <taxon>Formicidae</taxon>
        <taxon>Dorylinae</taxon>
        <taxon>Ooceraea</taxon>
    </lineage>
</organism>
<evidence type="ECO:0000256" key="5">
    <source>
        <dbReference type="ARBA" id="ARBA00023157"/>
    </source>
</evidence>
<protein>
    <recommendedName>
        <fullName evidence="7">MD-2-related lipid-recognition domain-containing protein</fullName>
    </recommendedName>
</protein>
<keyword evidence="4" id="KW-0732">Signal</keyword>
<keyword evidence="6" id="KW-0812">Transmembrane</keyword>
<dbReference type="GO" id="GO:0005576">
    <property type="term" value="C:extracellular region"/>
    <property type="evidence" value="ECO:0007669"/>
    <property type="project" value="UniProtKB-SubCell"/>
</dbReference>
<feature type="domain" description="MD-2-related lipid-recognition" evidence="7">
    <location>
        <begin position="32"/>
        <end position="185"/>
    </location>
</feature>
<dbReference type="InterPro" id="IPR033916">
    <property type="entry name" value="ML_Npc2-like"/>
</dbReference>
<dbReference type="Proteomes" id="UP000279307">
    <property type="component" value="Chromosome 5"/>
</dbReference>
<dbReference type="AlphaFoldDB" id="A0A3L8DPU9"/>
<evidence type="ECO:0000256" key="4">
    <source>
        <dbReference type="ARBA" id="ARBA00022729"/>
    </source>
</evidence>
<dbReference type="OrthoDB" id="4937502at2759"/>
<evidence type="ECO:0000256" key="2">
    <source>
        <dbReference type="ARBA" id="ARBA00006370"/>
    </source>
</evidence>
<dbReference type="FunFam" id="2.60.40.770:FF:000001">
    <property type="entry name" value="NPC intracellular cholesterol transporter 2"/>
    <property type="match status" value="1"/>
</dbReference>
<sequence>MFLDFYKIFAKNYHAKYFILLNLVRFPFGFLGSTLGKFTEVSVSGCQTSDEKCALVRGTNASISIAFTPSKHKRQHVSCLFIYINSILLLLIVLMMHFFTDTDITQVNARVYGVLIDIPVPFPLDKPDACKDPDDGISCPLHKNQEYHYRTSIFVQNKFPKVSVDIKWELVNEKNENIVCIEFPAKIK</sequence>
<dbReference type="CDD" id="cd00916">
    <property type="entry name" value="Npc2_like"/>
    <property type="match status" value="1"/>
</dbReference>
<comment type="caution">
    <text evidence="8">The sequence shown here is derived from an EMBL/GenBank/DDBJ whole genome shotgun (WGS) entry which is preliminary data.</text>
</comment>
<evidence type="ECO:0000256" key="1">
    <source>
        <dbReference type="ARBA" id="ARBA00004613"/>
    </source>
</evidence>
<dbReference type="EMBL" id="QOIP01000005">
    <property type="protein sequence ID" value="RLU22427.1"/>
    <property type="molecule type" value="Genomic_DNA"/>
</dbReference>
<dbReference type="InterPro" id="IPR039670">
    <property type="entry name" value="NPC2-like"/>
</dbReference>
<gene>
    <name evidence="8" type="ORF">DMN91_004705</name>
</gene>
<dbReference type="SUPFAM" id="SSF81296">
    <property type="entry name" value="E set domains"/>
    <property type="match status" value="1"/>
</dbReference>
<dbReference type="GO" id="GO:0032934">
    <property type="term" value="F:sterol binding"/>
    <property type="evidence" value="ECO:0007669"/>
    <property type="project" value="InterPro"/>
</dbReference>
<dbReference type="PANTHER" id="PTHR11306">
    <property type="entry name" value="NIEMANN PICK TYPE C2 PROTEIN NPC2-RELATED"/>
    <property type="match status" value="1"/>
</dbReference>
<evidence type="ECO:0000256" key="6">
    <source>
        <dbReference type="SAM" id="Phobius"/>
    </source>
</evidence>
<dbReference type="Pfam" id="PF02221">
    <property type="entry name" value="E1_DerP2_DerF2"/>
    <property type="match status" value="1"/>
</dbReference>
<evidence type="ECO:0000259" key="7">
    <source>
        <dbReference type="SMART" id="SM00737"/>
    </source>
</evidence>
<dbReference type="PANTHER" id="PTHR11306:SF68">
    <property type="entry name" value="NPC INTRACELLULAR CHOLESTEROL TRANSPORTER 2"/>
    <property type="match status" value="1"/>
</dbReference>
<keyword evidence="6" id="KW-0472">Membrane</keyword>
<feature type="transmembrane region" description="Helical" evidence="6">
    <location>
        <begin position="80"/>
        <end position="99"/>
    </location>
</feature>
<dbReference type="Gene3D" id="2.60.40.770">
    <property type="match status" value="1"/>
</dbReference>